<organism evidence="1 2">
    <name type="scientific">Spirosoma profusum</name>
    <dbReference type="NCBI Taxonomy" id="2771354"/>
    <lineage>
        <taxon>Bacteria</taxon>
        <taxon>Pseudomonadati</taxon>
        <taxon>Bacteroidota</taxon>
        <taxon>Cytophagia</taxon>
        <taxon>Cytophagales</taxon>
        <taxon>Cytophagaceae</taxon>
        <taxon>Spirosoma</taxon>
    </lineage>
</organism>
<dbReference type="RefSeq" id="WP_190887912.1">
    <property type="nucleotide sequence ID" value="NZ_JACWZY010000012.1"/>
</dbReference>
<protein>
    <recommendedName>
        <fullName evidence="3">Phytanoyl-CoA dioxygenase</fullName>
    </recommendedName>
</protein>
<evidence type="ECO:0000313" key="1">
    <source>
        <dbReference type="EMBL" id="MBD2702057.1"/>
    </source>
</evidence>
<gene>
    <name evidence="1" type="ORF">IC229_15510</name>
</gene>
<sequence length="98" mass="11174">MFSQARTDLAEKGFTIIPDFFTDEVLHAFTEAIEQASAISPNFRRTTDLFAIRNLLQEVPILPELLWTIPFNRLLDTVVGYGYDCVKGIYFDKPAQSN</sequence>
<dbReference type="Proteomes" id="UP000598820">
    <property type="component" value="Unassembled WGS sequence"/>
</dbReference>
<keyword evidence="2" id="KW-1185">Reference proteome</keyword>
<proteinExistence type="predicted"/>
<dbReference type="AlphaFoldDB" id="A0A927AU23"/>
<accession>A0A927AU23</accession>
<evidence type="ECO:0000313" key="2">
    <source>
        <dbReference type="Proteomes" id="UP000598820"/>
    </source>
</evidence>
<evidence type="ECO:0008006" key="3">
    <source>
        <dbReference type="Google" id="ProtNLM"/>
    </source>
</evidence>
<comment type="caution">
    <text evidence="1">The sequence shown here is derived from an EMBL/GenBank/DDBJ whole genome shotgun (WGS) entry which is preliminary data.</text>
</comment>
<name>A0A927AU23_9BACT</name>
<reference evidence="1" key="1">
    <citation type="submission" date="2020-09" db="EMBL/GenBank/DDBJ databases">
        <authorList>
            <person name="Kim M.K."/>
        </authorList>
    </citation>
    <scope>NUCLEOTIDE SEQUENCE</scope>
    <source>
        <strain evidence="1">BT702</strain>
    </source>
</reference>
<dbReference type="EMBL" id="JACWZY010000012">
    <property type="protein sequence ID" value="MBD2702057.1"/>
    <property type="molecule type" value="Genomic_DNA"/>
</dbReference>